<proteinExistence type="predicted"/>
<reference evidence="6 7" key="1">
    <citation type="submission" date="2020-01" db="EMBL/GenBank/DDBJ databases">
        <title>Investigation of new actinobacteria for the biodesulphurisation of diesel fuel.</title>
        <authorList>
            <person name="Athi Narayanan S.M."/>
        </authorList>
    </citation>
    <scope>NUCLEOTIDE SEQUENCE [LARGE SCALE GENOMIC DNA]</scope>
    <source>
        <strain evidence="6 7">213E</strain>
    </source>
</reference>
<name>A0A7K3LUA6_9ACTN</name>
<dbReference type="Gene3D" id="3.40.630.30">
    <property type="match status" value="1"/>
</dbReference>
<accession>A0A7K3LUA6</accession>
<dbReference type="SUPFAM" id="SSF55729">
    <property type="entry name" value="Acyl-CoA N-acyltransferases (Nat)"/>
    <property type="match status" value="1"/>
</dbReference>
<dbReference type="InterPro" id="IPR052351">
    <property type="entry name" value="Ornithine_N-alpha-AT"/>
</dbReference>
<comment type="caution">
    <text evidence="6">The sequence shown here is derived from an EMBL/GenBank/DDBJ whole genome shotgun (WGS) entry which is preliminary data.</text>
</comment>
<dbReference type="PANTHER" id="PTHR37323:SF1">
    <property type="entry name" value="L-ORNITHINE N(ALPHA)-ACYLTRANSFERASE"/>
    <property type="match status" value="1"/>
</dbReference>
<comment type="pathway">
    <text evidence="1">Lipid metabolism.</text>
</comment>
<keyword evidence="7" id="KW-1185">Reference proteome</keyword>
<sequence>MTSVQVTALPQLSRTLVDAGALRIVLTDDPAAVVAAQQLRYEVFAAEPGFSDSIGDAGTRRDADRFDEFCEHLLAWHDDHGVIGCARLLPPPRAIAAGGWYSATEFDLSELDEIGASTVEMGRACVLDGHRSGAVTALLWAALFRYLEESGYRHVIGSVSVPLAGPGVLARGATLRGARDLLRDRHAAPWQVYPHIRGRVDGVLLDDITGPARVCLPPLMRAYLRLGAQVCGEPAVDEVFDVGDFLTVLDQRRANARYLDRLRDTVARLGGERG</sequence>
<evidence type="ECO:0000256" key="5">
    <source>
        <dbReference type="ARBA" id="ARBA00023315"/>
    </source>
</evidence>
<evidence type="ECO:0000313" key="6">
    <source>
        <dbReference type="EMBL" id="NDK91875.1"/>
    </source>
</evidence>
<keyword evidence="2" id="KW-0444">Lipid biosynthesis</keyword>
<protein>
    <submittedName>
        <fullName evidence="6">GNAT family N-acetyltransferase</fullName>
    </submittedName>
</protein>
<dbReference type="AlphaFoldDB" id="A0A7K3LUA6"/>
<dbReference type="EMBL" id="JAADZU010000087">
    <property type="protein sequence ID" value="NDK91875.1"/>
    <property type="molecule type" value="Genomic_DNA"/>
</dbReference>
<organism evidence="6 7">
    <name type="scientific">Gordonia desulfuricans</name>
    <dbReference type="NCBI Taxonomy" id="89051"/>
    <lineage>
        <taxon>Bacteria</taxon>
        <taxon>Bacillati</taxon>
        <taxon>Actinomycetota</taxon>
        <taxon>Actinomycetes</taxon>
        <taxon>Mycobacteriales</taxon>
        <taxon>Gordoniaceae</taxon>
        <taxon>Gordonia</taxon>
    </lineage>
</organism>
<dbReference type="InterPro" id="IPR016181">
    <property type="entry name" value="Acyl_CoA_acyltransferase"/>
</dbReference>
<keyword evidence="4" id="KW-0443">Lipid metabolism</keyword>
<evidence type="ECO:0000256" key="2">
    <source>
        <dbReference type="ARBA" id="ARBA00022516"/>
    </source>
</evidence>
<gene>
    <name evidence="6" type="ORF">GYA93_20215</name>
</gene>
<keyword evidence="3 6" id="KW-0808">Transferase</keyword>
<evidence type="ECO:0000256" key="4">
    <source>
        <dbReference type="ARBA" id="ARBA00023098"/>
    </source>
</evidence>
<evidence type="ECO:0000313" key="7">
    <source>
        <dbReference type="Proteomes" id="UP000466307"/>
    </source>
</evidence>
<dbReference type="Proteomes" id="UP000466307">
    <property type="component" value="Unassembled WGS sequence"/>
</dbReference>
<dbReference type="Pfam" id="PF13444">
    <property type="entry name" value="Acetyltransf_5"/>
    <property type="match status" value="1"/>
</dbReference>
<dbReference type="PANTHER" id="PTHR37323">
    <property type="entry name" value="GCN5-RELATED N-ACETYLTRANSFERASE"/>
    <property type="match status" value="1"/>
</dbReference>
<evidence type="ECO:0000256" key="3">
    <source>
        <dbReference type="ARBA" id="ARBA00022679"/>
    </source>
</evidence>
<dbReference type="GO" id="GO:0016746">
    <property type="term" value="F:acyltransferase activity"/>
    <property type="evidence" value="ECO:0007669"/>
    <property type="project" value="UniProtKB-KW"/>
</dbReference>
<dbReference type="RefSeq" id="WP_083534471.1">
    <property type="nucleotide sequence ID" value="NZ_JAADZU010000087.1"/>
</dbReference>
<keyword evidence="5" id="KW-0012">Acyltransferase</keyword>
<dbReference type="GO" id="GO:0006629">
    <property type="term" value="P:lipid metabolic process"/>
    <property type="evidence" value="ECO:0007669"/>
    <property type="project" value="UniProtKB-KW"/>
</dbReference>
<evidence type="ECO:0000256" key="1">
    <source>
        <dbReference type="ARBA" id="ARBA00005189"/>
    </source>
</evidence>